<dbReference type="EMBL" id="JAAIVB010000075">
    <property type="protein sequence ID" value="NEX63810.1"/>
    <property type="molecule type" value="Genomic_DNA"/>
</dbReference>
<feature type="signal peptide" evidence="1">
    <location>
        <begin position="1"/>
        <end position="31"/>
    </location>
</feature>
<keyword evidence="3" id="KW-0378">Hydrolase</keyword>
<dbReference type="Gene3D" id="3.40.710.10">
    <property type="entry name" value="DD-peptidase/beta-lactamase superfamily"/>
    <property type="match status" value="1"/>
</dbReference>
<dbReference type="InterPro" id="IPR012338">
    <property type="entry name" value="Beta-lactam/transpept-like"/>
</dbReference>
<dbReference type="Proteomes" id="UP000482155">
    <property type="component" value="Unassembled WGS sequence"/>
</dbReference>
<reference evidence="3 4" key="1">
    <citation type="submission" date="2020-02" db="EMBL/GenBank/DDBJ databases">
        <authorList>
            <person name="Kim M.K."/>
        </authorList>
    </citation>
    <scope>NUCLEOTIDE SEQUENCE [LARGE SCALE GENOMIC DNA]</scope>
    <source>
        <strain evidence="3 4">17J57-3</strain>
    </source>
</reference>
<dbReference type="Pfam" id="PF00144">
    <property type="entry name" value="Beta-lactamase"/>
    <property type="match status" value="1"/>
</dbReference>
<sequence>MIRSTTTSRGDNMNKTVLAVAMAAIAGGANAQAVAPAYPDAAASDPAVLGWMRGSPPAPEKMIRYEDGSFLRFPQIRWTFSHVRELRPTAAVWHGSGPVAPLPVALTKLDDLRFDDDKGQSTTWADMLQRTYTDGIIVLHKGSVVYEKYFGVSTPVLPHSAFSITKSFIGLLAAMLAHEGKLDPNAPITAYVPEVKDSAYGDATVRQLMDMTIGVRYSENYADKQSEVWDYARAGGMVPAPPGYAGPKNFYEFLRGLKKEGQHGDAFAYKTANAEMLSWVVRRAAGKPVAELMSERIWSKLGAENDGYFQVDSAGMESGGGGLSLPLRDMARFGEMIRLGGKFNGQQIVPQAVVDDIRKGGDPARFAKAGYPDVPGYGKGYSYRNMWWVSHNGNGVFDARGIHGQRIYIDPKAEMVVVKFSSHPVASNLGNIPLTDRGFAALAGVLGKGE</sequence>
<dbReference type="AlphaFoldDB" id="A0A6B3SS87"/>
<proteinExistence type="predicted"/>
<dbReference type="GO" id="GO:0016787">
    <property type="term" value="F:hydrolase activity"/>
    <property type="evidence" value="ECO:0007669"/>
    <property type="project" value="UniProtKB-KW"/>
</dbReference>
<evidence type="ECO:0000313" key="4">
    <source>
        <dbReference type="Proteomes" id="UP000482155"/>
    </source>
</evidence>
<keyword evidence="1" id="KW-0732">Signal</keyword>
<dbReference type="InterPro" id="IPR001466">
    <property type="entry name" value="Beta-lactam-related"/>
</dbReference>
<protein>
    <submittedName>
        <fullName evidence="3">Serine hydrolase</fullName>
    </submittedName>
</protein>
<feature type="chain" id="PRO_5025375291" evidence="1">
    <location>
        <begin position="32"/>
        <end position="450"/>
    </location>
</feature>
<organism evidence="3 4">
    <name type="scientific">Noviherbaspirillum galbum</name>
    <dbReference type="NCBI Taxonomy" id="2709383"/>
    <lineage>
        <taxon>Bacteria</taxon>
        <taxon>Pseudomonadati</taxon>
        <taxon>Pseudomonadota</taxon>
        <taxon>Betaproteobacteria</taxon>
        <taxon>Burkholderiales</taxon>
        <taxon>Oxalobacteraceae</taxon>
        <taxon>Noviherbaspirillum</taxon>
    </lineage>
</organism>
<evidence type="ECO:0000259" key="2">
    <source>
        <dbReference type="Pfam" id="PF00144"/>
    </source>
</evidence>
<name>A0A6B3SS87_9BURK</name>
<evidence type="ECO:0000313" key="3">
    <source>
        <dbReference type="EMBL" id="NEX63810.1"/>
    </source>
</evidence>
<evidence type="ECO:0000256" key="1">
    <source>
        <dbReference type="SAM" id="SignalP"/>
    </source>
</evidence>
<accession>A0A6B3SS87</accession>
<keyword evidence="4" id="KW-1185">Reference proteome</keyword>
<dbReference type="PANTHER" id="PTHR43283">
    <property type="entry name" value="BETA-LACTAMASE-RELATED"/>
    <property type="match status" value="1"/>
</dbReference>
<dbReference type="PANTHER" id="PTHR43283:SF7">
    <property type="entry name" value="BETA-LACTAMASE-RELATED DOMAIN-CONTAINING PROTEIN"/>
    <property type="match status" value="1"/>
</dbReference>
<gene>
    <name evidence="3" type="ORF">G3574_22250</name>
</gene>
<feature type="domain" description="Beta-lactamase-related" evidence="2">
    <location>
        <begin position="135"/>
        <end position="423"/>
    </location>
</feature>
<dbReference type="SUPFAM" id="SSF56601">
    <property type="entry name" value="beta-lactamase/transpeptidase-like"/>
    <property type="match status" value="1"/>
</dbReference>
<dbReference type="InterPro" id="IPR050789">
    <property type="entry name" value="Diverse_Enzym_Activities"/>
</dbReference>
<comment type="caution">
    <text evidence="3">The sequence shown here is derived from an EMBL/GenBank/DDBJ whole genome shotgun (WGS) entry which is preliminary data.</text>
</comment>